<organism evidence="3">
    <name type="scientific">Archaeoglobus fulgidus</name>
    <dbReference type="NCBI Taxonomy" id="2234"/>
    <lineage>
        <taxon>Archaea</taxon>
        <taxon>Methanobacteriati</taxon>
        <taxon>Methanobacteriota</taxon>
        <taxon>Archaeoglobi</taxon>
        <taxon>Archaeoglobales</taxon>
        <taxon>Archaeoglobaceae</taxon>
        <taxon>Archaeoglobus</taxon>
    </lineage>
</organism>
<protein>
    <submittedName>
        <fullName evidence="3">Uncharacterized protein</fullName>
    </submittedName>
</protein>
<reference evidence="3" key="1">
    <citation type="journal article" date="2020" name="mSystems">
        <title>Genome- and Community-Level Interaction Insights into Carbon Utilization and Element Cycling Functions of Hydrothermarchaeota in Hydrothermal Sediment.</title>
        <authorList>
            <person name="Zhou Z."/>
            <person name="Liu Y."/>
            <person name="Xu W."/>
            <person name="Pan J."/>
            <person name="Luo Z.H."/>
            <person name="Li M."/>
        </authorList>
    </citation>
    <scope>NUCLEOTIDE SEQUENCE [LARGE SCALE GENOMIC DNA]</scope>
    <source>
        <strain evidence="3">SpSt-87</strain>
    </source>
</reference>
<evidence type="ECO:0000256" key="2">
    <source>
        <dbReference type="SAM" id="MobiDB-lite"/>
    </source>
</evidence>
<accession>A0A7C3RMZ5</accession>
<feature type="compositionally biased region" description="Acidic residues" evidence="2">
    <location>
        <begin position="158"/>
        <end position="169"/>
    </location>
</feature>
<keyword evidence="1" id="KW-0175">Coiled coil</keyword>
<gene>
    <name evidence="3" type="ORF">ENW66_07690</name>
</gene>
<dbReference type="EMBL" id="DTLB01000046">
    <property type="protein sequence ID" value="HFW32809.1"/>
    <property type="molecule type" value="Genomic_DNA"/>
</dbReference>
<evidence type="ECO:0000256" key="1">
    <source>
        <dbReference type="SAM" id="Coils"/>
    </source>
</evidence>
<dbReference type="AlphaFoldDB" id="A0A7C3RMZ5"/>
<name>A0A7C3RMZ5_ARCFL</name>
<feature type="region of interest" description="Disordered" evidence="2">
    <location>
        <begin position="128"/>
        <end position="169"/>
    </location>
</feature>
<comment type="caution">
    <text evidence="3">The sequence shown here is derived from an EMBL/GenBank/DDBJ whole genome shotgun (WGS) entry which is preliminary data.</text>
</comment>
<feature type="coiled-coil region" evidence="1">
    <location>
        <begin position="1"/>
        <end position="84"/>
    </location>
</feature>
<sequence>MSERDILIERLERKLAEKERELTELRRMNREFFEKLKREIAEDVKEEVLRDVQKLFKDSQSEKILEVESKIVELRKAMESIITELAYIKGEIKSLLEKDSVKDRREIIEEKIQKATVFEMEPLYLPEKEDEKEKMIGKKDEHGTTVPESRRKRKTIEGTDDEEDLIVCD</sequence>
<evidence type="ECO:0000313" key="3">
    <source>
        <dbReference type="EMBL" id="HFW32809.1"/>
    </source>
</evidence>
<feature type="compositionally biased region" description="Basic and acidic residues" evidence="2">
    <location>
        <begin position="128"/>
        <end position="143"/>
    </location>
</feature>
<proteinExistence type="predicted"/>